<evidence type="ECO:0000259" key="4">
    <source>
        <dbReference type="PROSITE" id="PS51855"/>
    </source>
</evidence>
<dbReference type="CDD" id="cd01423">
    <property type="entry name" value="MGS_CPS_I_III"/>
    <property type="match status" value="1"/>
</dbReference>
<name>A0ABN8DBW9_9STRA</name>
<dbReference type="PROSITE" id="PS00867">
    <property type="entry name" value="CPSASE_2"/>
    <property type="match status" value="1"/>
</dbReference>
<dbReference type="PANTHER" id="PTHR11405">
    <property type="entry name" value="CARBAMOYLTRANSFERASE FAMILY MEMBER"/>
    <property type="match status" value="1"/>
</dbReference>
<dbReference type="Gene3D" id="3.40.50.1380">
    <property type="entry name" value="Methylglyoxal synthase-like domain"/>
    <property type="match status" value="1"/>
</dbReference>
<gene>
    <name evidence="5" type="ORF">PBS001_LOCUS8934</name>
</gene>
<dbReference type="InterPro" id="IPR011607">
    <property type="entry name" value="MGS-like_dom"/>
</dbReference>
<evidence type="ECO:0000256" key="3">
    <source>
        <dbReference type="ARBA" id="ARBA00022840"/>
    </source>
</evidence>
<dbReference type="SMART" id="SM00851">
    <property type="entry name" value="MGS"/>
    <property type="match status" value="1"/>
</dbReference>
<dbReference type="Gene3D" id="3.30.470.20">
    <property type="entry name" value="ATP-grasp fold, B domain"/>
    <property type="match status" value="1"/>
</dbReference>
<evidence type="ECO:0000313" key="5">
    <source>
        <dbReference type="EMBL" id="CAH0522505.1"/>
    </source>
</evidence>
<protein>
    <recommendedName>
        <fullName evidence="4">MGS-like domain-containing protein</fullName>
    </recommendedName>
</protein>
<dbReference type="SUPFAM" id="SSF52335">
    <property type="entry name" value="Methylglyoxal synthase-like"/>
    <property type="match status" value="1"/>
</dbReference>
<organism evidence="5 6">
    <name type="scientific">Peronospora belbahrii</name>
    <dbReference type="NCBI Taxonomy" id="622444"/>
    <lineage>
        <taxon>Eukaryota</taxon>
        <taxon>Sar</taxon>
        <taxon>Stramenopiles</taxon>
        <taxon>Oomycota</taxon>
        <taxon>Peronosporomycetes</taxon>
        <taxon>Peronosporales</taxon>
        <taxon>Peronosporaceae</taxon>
        <taxon>Peronospora</taxon>
    </lineage>
</organism>
<dbReference type="PANTHER" id="PTHR11405:SF5">
    <property type="entry name" value="CAD PROTEIN"/>
    <property type="match status" value="1"/>
</dbReference>
<feature type="domain" description="MGS-like" evidence="4">
    <location>
        <begin position="106"/>
        <end position="265"/>
    </location>
</feature>
<keyword evidence="2" id="KW-0547">Nucleotide-binding</keyword>
<dbReference type="SUPFAM" id="SSF56059">
    <property type="entry name" value="Glutathione synthetase ATP-binding domain-like"/>
    <property type="match status" value="1"/>
</dbReference>
<dbReference type="EMBL" id="CAKLCB010000390">
    <property type="protein sequence ID" value="CAH0522505.1"/>
    <property type="molecule type" value="Genomic_DNA"/>
</dbReference>
<proteinExistence type="predicted"/>
<dbReference type="Proteomes" id="UP001158986">
    <property type="component" value="Unassembled WGS sequence"/>
</dbReference>
<evidence type="ECO:0000313" key="6">
    <source>
        <dbReference type="Proteomes" id="UP001158986"/>
    </source>
</evidence>
<sequence>MARDNDVKVIECNLRASRTFPFISKTFDVNFINLATKAMIGLPVKSVPIALIDIDYVGVKAPQFSFTRLHGADPSLGVEMASTGEVACFGTDMHEAYLKALLSAGFKMPKEKKVLISIGNHDIKREFAEGALILQELGYTIYATPGTHQYLSTHGVKSIELRKPSDPESDLPSVIDYISSGKIELVINVPEGLNSEELTSGYKIRRAAVDFGVSLINNIKCALLFAQAVQKVRKLEICNISEYYAMPTIGWRPGQKLTARKMSIF</sequence>
<keyword evidence="6" id="KW-1185">Reference proteome</keyword>
<reference evidence="5 6" key="1">
    <citation type="submission" date="2021-11" db="EMBL/GenBank/DDBJ databases">
        <authorList>
            <person name="Islam A."/>
            <person name="Islam S."/>
            <person name="Flora M.S."/>
            <person name="Rahman M."/>
            <person name="Ziaur R.M."/>
            <person name="Epstein J.H."/>
            <person name="Hassan M."/>
            <person name="Klassen M."/>
            <person name="Woodard K."/>
            <person name="Webb A."/>
            <person name="Webby R.J."/>
            <person name="El Zowalaty M.E."/>
        </authorList>
    </citation>
    <scope>NUCLEOTIDE SEQUENCE [LARGE SCALE GENOMIC DNA]</scope>
    <source>
        <strain evidence="5">Pbs1</strain>
    </source>
</reference>
<dbReference type="Pfam" id="PF02142">
    <property type="entry name" value="MGS"/>
    <property type="match status" value="1"/>
</dbReference>
<evidence type="ECO:0000256" key="2">
    <source>
        <dbReference type="ARBA" id="ARBA00022741"/>
    </source>
</evidence>
<keyword evidence="1" id="KW-0436">Ligase</keyword>
<keyword evidence="3" id="KW-0067">ATP-binding</keyword>
<dbReference type="InterPro" id="IPR005479">
    <property type="entry name" value="CPAse_ATP-bd"/>
</dbReference>
<dbReference type="InterPro" id="IPR036914">
    <property type="entry name" value="MGS-like_dom_sf"/>
</dbReference>
<dbReference type="PROSITE" id="PS51855">
    <property type="entry name" value="MGS"/>
    <property type="match status" value="1"/>
</dbReference>
<accession>A0ABN8DBW9</accession>
<evidence type="ECO:0000256" key="1">
    <source>
        <dbReference type="ARBA" id="ARBA00022598"/>
    </source>
</evidence>
<comment type="caution">
    <text evidence="5">The sequence shown here is derived from an EMBL/GenBank/DDBJ whole genome shotgun (WGS) entry which is preliminary data.</text>
</comment>